<comment type="subcellular location">
    <subcellularLocation>
        <location evidence="1">Membrane</location>
        <topology evidence="1">Multi-pass membrane protein</topology>
    </subcellularLocation>
</comment>
<evidence type="ECO:0000313" key="7">
    <source>
        <dbReference type="EMBL" id="KAL1586043.1"/>
    </source>
</evidence>
<feature type="transmembrane region" description="Helical" evidence="6">
    <location>
        <begin position="182"/>
        <end position="204"/>
    </location>
</feature>
<gene>
    <name evidence="7" type="ORF">WHR41_04801</name>
</gene>
<keyword evidence="5 6" id="KW-0472">Membrane</keyword>
<feature type="transmembrane region" description="Helical" evidence="6">
    <location>
        <begin position="65"/>
        <end position="82"/>
    </location>
</feature>
<evidence type="ECO:0000256" key="3">
    <source>
        <dbReference type="ARBA" id="ARBA00022692"/>
    </source>
</evidence>
<protein>
    <recommendedName>
        <fullName evidence="9">MFS transporter</fullName>
    </recommendedName>
</protein>
<dbReference type="GeneID" id="96006245"/>
<evidence type="ECO:0000256" key="5">
    <source>
        <dbReference type="ARBA" id="ARBA00023136"/>
    </source>
</evidence>
<evidence type="ECO:0000256" key="6">
    <source>
        <dbReference type="SAM" id="Phobius"/>
    </source>
</evidence>
<accession>A0AB34KLR2</accession>
<organism evidence="7 8">
    <name type="scientific">Cladosporium halotolerans</name>
    <dbReference type="NCBI Taxonomy" id="1052096"/>
    <lineage>
        <taxon>Eukaryota</taxon>
        <taxon>Fungi</taxon>
        <taxon>Dikarya</taxon>
        <taxon>Ascomycota</taxon>
        <taxon>Pezizomycotina</taxon>
        <taxon>Dothideomycetes</taxon>
        <taxon>Dothideomycetidae</taxon>
        <taxon>Cladosporiales</taxon>
        <taxon>Cladosporiaceae</taxon>
        <taxon>Cladosporium</taxon>
    </lineage>
</organism>
<evidence type="ECO:0000256" key="4">
    <source>
        <dbReference type="ARBA" id="ARBA00022989"/>
    </source>
</evidence>
<dbReference type="InterPro" id="IPR036259">
    <property type="entry name" value="MFS_trans_sf"/>
</dbReference>
<dbReference type="FunFam" id="1.20.1250.20:FF:000013">
    <property type="entry name" value="MFS general substrate transporter"/>
    <property type="match status" value="1"/>
</dbReference>
<keyword evidence="8" id="KW-1185">Reference proteome</keyword>
<name>A0AB34KLR2_9PEZI</name>
<feature type="transmembrane region" description="Helical" evidence="6">
    <location>
        <begin position="27"/>
        <end position="45"/>
    </location>
</feature>
<sequence>MTGADDDLSPWRWDVMKQAVVNLNTQLVGLGIMMSLLSLTSISLFMPSLLKAMGYSTTHSQLLTVPPYVFAACVCIGTSFVSDRLHSRGIPIMILTPLTCLGFLLMAFVPSTAVRYFALFLTTAPAFTCSPLLLTWVVSNAAGPSVRAIVSAYAVGEGNIGAIIATWTYLPNNGPRYLQGHVINFGGSVILLAVTTITFVYLKWENKVRAQGRRDHRLLTATQEDKWRLGHRHPEFKYTA</sequence>
<dbReference type="GO" id="GO:0016020">
    <property type="term" value="C:membrane"/>
    <property type="evidence" value="ECO:0007669"/>
    <property type="project" value="UniProtKB-SubCell"/>
</dbReference>
<reference evidence="7 8" key="1">
    <citation type="journal article" date="2020" name="Microbiol. Resour. Announc.">
        <title>Draft Genome Sequence of a Cladosporium Species Isolated from the Mesophotic Ascidian Didemnum maculosum.</title>
        <authorList>
            <person name="Gioti A."/>
            <person name="Siaperas R."/>
            <person name="Nikolaivits E."/>
            <person name="Le Goff G."/>
            <person name="Ouazzani J."/>
            <person name="Kotoulas G."/>
            <person name="Topakas E."/>
        </authorList>
    </citation>
    <scope>NUCLEOTIDE SEQUENCE [LARGE SCALE GENOMIC DNA]</scope>
    <source>
        <strain evidence="7 8">TM138-S3</strain>
    </source>
</reference>
<dbReference type="Gene3D" id="1.20.1250.20">
    <property type="entry name" value="MFS general substrate transporter like domains"/>
    <property type="match status" value="1"/>
</dbReference>
<dbReference type="AlphaFoldDB" id="A0AB34KLR2"/>
<feature type="transmembrane region" description="Helical" evidence="6">
    <location>
        <begin position="89"/>
        <end position="110"/>
    </location>
</feature>
<evidence type="ECO:0000313" key="8">
    <source>
        <dbReference type="Proteomes" id="UP000803884"/>
    </source>
</evidence>
<keyword evidence="2" id="KW-0813">Transport</keyword>
<feature type="transmembrane region" description="Helical" evidence="6">
    <location>
        <begin position="150"/>
        <end position="170"/>
    </location>
</feature>
<comment type="caution">
    <text evidence="7">The sequence shown here is derived from an EMBL/GenBank/DDBJ whole genome shotgun (WGS) entry which is preliminary data.</text>
</comment>
<proteinExistence type="predicted"/>
<dbReference type="EMBL" id="JAAQHG020000016">
    <property type="protein sequence ID" value="KAL1586043.1"/>
    <property type="molecule type" value="Genomic_DNA"/>
</dbReference>
<dbReference type="SUPFAM" id="SSF103473">
    <property type="entry name" value="MFS general substrate transporter"/>
    <property type="match status" value="1"/>
</dbReference>
<evidence type="ECO:0000256" key="2">
    <source>
        <dbReference type="ARBA" id="ARBA00022448"/>
    </source>
</evidence>
<evidence type="ECO:0000256" key="1">
    <source>
        <dbReference type="ARBA" id="ARBA00004141"/>
    </source>
</evidence>
<dbReference type="Proteomes" id="UP000803884">
    <property type="component" value="Unassembled WGS sequence"/>
</dbReference>
<dbReference type="PANTHER" id="PTHR43791">
    <property type="entry name" value="PERMEASE-RELATED"/>
    <property type="match status" value="1"/>
</dbReference>
<dbReference type="RefSeq" id="XP_069229148.1">
    <property type="nucleotide sequence ID" value="XM_069373407.1"/>
</dbReference>
<feature type="transmembrane region" description="Helical" evidence="6">
    <location>
        <begin position="116"/>
        <end position="138"/>
    </location>
</feature>
<keyword evidence="4 6" id="KW-1133">Transmembrane helix</keyword>
<dbReference type="PANTHER" id="PTHR43791:SF53">
    <property type="entry name" value="MAJOR FACILITATOR SUPERFAMILY (MFS) PROFILE DOMAIN-CONTAINING PROTEIN"/>
    <property type="match status" value="1"/>
</dbReference>
<dbReference type="GO" id="GO:0022857">
    <property type="term" value="F:transmembrane transporter activity"/>
    <property type="evidence" value="ECO:0007669"/>
    <property type="project" value="TreeGrafter"/>
</dbReference>
<keyword evidence="3 6" id="KW-0812">Transmembrane</keyword>
<evidence type="ECO:0008006" key="9">
    <source>
        <dbReference type="Google" id="ProtNLM"/>
    </source>
</evidence>